<dbReference type="GO" id="GO:0002143">
    <property type="term" value="P:tRNA wobble position uridine thiolation"/>
    <property type="evidence" value="ECO:0007669"/>
    <property type="project" value="TreeGrafter"/>
</dbReference>
<dbReference type="Pfam" id="PF03054">
    <property type="entry name" value="tRNA_Me_trans"/>
    <property type="match status" value="1"/>
</dbReference>
<evidence type="ECO:0000256" key="3">
    <source>
        <dbReference type="ARBA" id="ARBA00006191"/>
    </source>
</evidence>
<dbReference type="AlphaFoldDB" id="A0A6L2PN01"/>
<keyword evidence="10" id="KW-0694">RNA-binding</keyword>
<dbReference type="EMBL" id="BLKM01000334">
    <property type="protein sequence ID" value="GFG31855.1"/>
    <property type="molecule type" value="Genomic_DNA"/>
</dbReference>
<dbReference type="Proteomes" id="UP000502823">
    <property type="component" value="Unassembled WGS sequence"/>
</dbReference>
<comment type="caution">
    <text evidence="15">The sequence shown here is derived from an EMBL/GenBank/DDBJ whole genome shotgun (WGS) entry which is preliminary data.</text>
</comment>
<sequence>MSNIRRVIVAVSGGVDSAVAALFLKQKGYDVVGVFMENWDLRDETGFCSVVQDAEDAQWVCSRLDIPFHRVSFVKEYWHDVFCNLLKEYQNGYTPNPDILCNRQIKFDAFYKYALDKLDANAIATGHYACTTFGDFLENYDPSEGVRLLKSLDHFKDQTFFLSQVAQIPLQRTMFPLGNLVKNQVRQIASESGMDYIVRKKESTGICFIGSRNFRNFISLYLVDKQGYFRDIDNGRVVGEHSGIHQWTVGQRCRIGGQIRPYFVARKEPKSGDIFVASGTNHPSLFVQLFFAARPHWIHSVPQPLLQEGMFECDFRFQHTKPLLKCVLIITTNNEVLIRLVRPLRAITPGQDKSDVADCCVCHVDMGKAMKEFSPLYVCMGLDQIRRPVESASRLQNVSSVVETRSDEQSRKLI</sequence>
<dbReference type="FunCoup" id="A0A6L2PN01">
    <property type="interactions" value="1369"/>
</dbReference>
<dbReference type="GO" id="GO:0061708">
    <property type="term" value="F:tRNA-5-taurinomethyluridine 2-sulfurtransferase"/>
    <property type="evidence" value="ECO:0007669"/>
    <property type="project" value="UniProtKB-EC"/>
</dbReference>
<keyword evidence="9" id="KW-0067">ATP-binding</keyword>
<evidence type="ECO:0000256" key="10">
    <source>
        <dbReference type="ARBA" id="ARBA00022884"/>
    </source>
</evidence>
<dbReference type="CDD" id="cd01998">
    <property type="entry name" value="MnmA_TRMU-like"/>
    <property type="match status" value="1"/>
</dbReference>
<evidence type="ECO:0000259" key="13">
    <source>
        <dbReference type="Pfam" id="PF20258"/>
    </source>
</evidence>
<keyword evidence="8" id="KW-0547">Nucleotide-binding</keyword>
<name>A0A6L2PN01_COPFO</name>
<reference evidence="16" key="1">
    <citation type="submission" date="2020-01" db="EMBL/GenBank/DDBJ databases">
        <title>Draft genome sequence of the Termite Coptotermes fromosanus.</title>
        <authorList>
            <person name="Itakura S."/>
            <person name="Yosikawa Y."/>
            <person name="Umezawa K."/>
        </authorList>
    </citation>
    <scope>NUCLEOTIDE SEQUENCE [LARGE SCALE GENOMIC DNA]</scope>
</reference>
<dbReference type="Gene3D" id="2.40.30.10">
    <property type="entry name" value="Translation factors"/>
    <property type="match status" value="1"/>
</dbReference>
<comment type="subcellular location">
    <subcellularLocation>
        <location evidence="2">Mitochondrion</location>
    </subcellularLocation>
</comment>
<dbReference type="NCBIfam" id="NF001138">
    <property type="entry name" value="PRK00143.1"/>
    <property type="match status" value="1"/>
</dbReference>
<dbReference type="GO" id="GO:0005739">
    <property type="term" value="C:mitochondrion"/>
    <property type="evidence" value="ECO:0007669"/>
    <property type="project" value="UniProtKB-SubCell"/>
</dbReference>
<evidence type="ECO:0000256" key="8">
    <source>
        <dbReference type="ARBA" id="ARBA00022741"/>
    </source>
</evidence>
<evidence type="ECO:0000259" key="14">
    <source>
        <dbReference type="Pfam" id="PF20259"/>
    </source>
</evidence>
<dbReference type="OrthoDB" id="3685at2759"/>
<feature type="domain" description="tRNA-specific 2-thiouridylase MnmA-like C-terminal" evidence="13">
    <location>
        <begin position="289"/>
        <end position="351"/>
    </location>
</feature>
<comment type="similarity">
    <text evidence="3">Belongs to the MnmA/TRMU family.</text>
</comment>
<dbReference type="InParanoid" id="A0A6L2PN01"/>
<dbReference type="PANTHER" id="PTHR11933:SF5">
    <property type="entry name" value="MITOCHONDRIAL TRNA-SPECIFIC 2-THIOURIDYLASE 1"/>
    <property type="match status" value="1"/>
</dbReference>
<keyword evidence="11" id="KW-1015">Disulfide bond</keyword>
<dbReference type="InterPro" id="IPR004506">
    <property type="entry name" value="MnmA-like"/>
</dbReference>
<dbReference type="EC" id="2.8.1.14" evidence="4"/>
<dbReference type="SUPFAM" id="SSF52402">
    <property type="entry name" value="Adenine nucleotide alpha hydrolases-like"/>
    <property type="match status" value="1"/>
</dbReference>
<dbReference type="FunFam" id="2.30.30.280:FF:000001">
    <property type="entry name" value="tRNA-specific 2-thiouridylase MnmA"/>
    <property type="match status" value="1"/>
</dbReference>
<evidence type="ECO:0000313" key="15">
    <source>
        <dbReference type="EMBL" id="GFG31855.1"/>
    </source>
</evidence>
<dbReference type="InterPro" id="IPR046884">
    <property type="entry name" value="MnmA-like_central"/>
</dbReference>
<dbReference type="Pfam" id="PF20258">
    <property type="entry name" value="tRNA_Me_trans_C"/>
    <property type="match status" value="1"/>
</dbReference>
<dbReference type="InterPro" id="IPR014729">
    <property type="entry name" value="Rossmann-like_a/b/a_fold"/>
</dbReference>
<dbReference type="Gene3D" id="3.40.50.620">
    <property type="entry name" value="HUPs"/>
    <property type="match status" value="1"/>
</dbReference>
<comment type="function">
    <text evidence="1">Catalyzes the 2-thiolation of uridine at the wobble position (U34) of mitochondrial tRNA(Lys), tRNA(Glu) and tRNA(Gln). Required for the formation of 5-taurinomethyl-2-thiouridine (tm5s2U) of mitochondrial tRNA(Lys), tRNA(Glu), and tRNA(Gln) at the wobble position. ATP is required to activate the C2 atom of the wobble base.</text>
</comment>
<dbReference type="Gene3D" id="2.30.30.280">
    <property type="entry name" value="Adenine nucleotide alpha hydrolases-like domains"/>
    <property type="match status" value="1"/>
</dbReference>
<keyword evidence="6" id="KW-0808">Transferase</keyword>
<evidence type="ECO:0000256" key="4">
    <source>
        <dbReference type="ARBA" id="ARBA00011953"/>
    </source>
</evidence>
<dbReference type="GO" id="GO:0005524">
    <property type="term" value="F:ATP binding"/>
    <property type="evidence" value="ECO:0007669"/>
    <property type="project" value="UniProtKB-KW"/>
</dbReference>
<keyword evidence="5" id="KW-0820">tRNA-binding</keyword>
<evidence type="ECO:0000256" key="2">
    <source>
        <dbReference type="ARBA" id="ARBA00004173"/>
    </source>
</evidence>
<keyword evidence="16" id="KW-1185">Reference proteome</keyword>
<dbReference type="InterPro" id="IPR046885">
    <property type="entry name" value="MnmA-like_C"/>
</dbReference>
<dbReference type="NCBIfam" id="TIGR00420">
    <property type="entry name" value="trmU"/>
    <property type="match status" value="1"/>
</dbReference>
<dbReference type="FunFam" id="3.40.50.620:FF:000104">
    <property type="entry name" value="Mitochondrial tRNA-specific 2-thiouridylase 1"/>
    <property type="match status" value="1"/>
</dbReference>
<gene>
    <name evidence="15" type="ORF">Cfor_02663</name>
</gene>
<keyword evidence="7" id="KW-0819">tRNA processing</keyword>
<evidence type="ECO:0000313" key="16">
    <source>
        <dbReference type="Proteomes" id="UP000502823"/>
    </source>
</evidence>
<comment type="catalytic activity">
    <reaction evidence="12">
        <text>5-taurinomethyluridine(34) in tRNA + S-sulfanyl-L-cysteinyl-[protein] + AH2 + ATP = 5-taurinomethyl-2-thiouridine(34) in tRNA + L-cysteinyl-[protein] + A + AMP + diphosphate + H(+)</text>
        <dbReference type="Rhea" id="RHEA:47040"/>
        <dbReference type="Rhea" id="RHEA-COMP:10131"/>
        <dbReference type="Rhea" id="RHEA-COMP:11726"/>
        <dbReference type="Rhea" id="RHEA-COMP:11732"/>
        <dbReference type="Rhea" id="RHEA-COMP:11733"/>
        <dbReference type="ChEBI" id="CHEBI:13193"/>
        <dbReference type="ChEBI" id="CHEBI:15378"/>
        <dbReference type="ChEBI" id="CHEBI:17499"/>
        <dbReference type="ChEBI" id="CHEBI:29950"/>
        <dbReference type="ChEBI" id="CHEBI:30616"/>
        <dbReference type="ChEBI" id="CHEBI:33019"/>
        <dbReference type="ChEBI" id="CHEBI:61963"/>
        <dbReference type="ChEBI" id="CHEBI:87171"/>
        <dbReference type="ChEBI" id="CHEBI:87172"/>
        <dbReference type="ChEBI" id="CHEBI:456215"/>
        <dbReference type="EC" id="2.8.1.14"/>
    </reaction>
</comment>
<evidence type="ECO:0000256" key="12">
    <source>
        <dbReference type="ARBA" id="ARBA00049564"/>
    </source>
</evidence>
<dbReference type="InterPro" id="IPR023382">
    <property type="entry name" value="MnmA-like_central_sf"/>
</dbReference>
<evidence type="ECO:0000256" key="11">
    <source>
        <dbReference type="ARBA" id="ARBA00023157"/>
    </source>
</evidence>
<organism evidence="15 16">
    <name type="scientific">Coptotermes formosanus</name>
    <name type="common">Formosan subterranean termite</name>
    <dbReference type="NCBI Taxonomy" id="36987"/>
    <lineage>
        <taxon>Eukaryota</taxon>
        <taxon>Metazoa</taxon>
        <taxon>Ecdysozoa</taxon>
        <taxon>Arthropoda</taxon>
        <taxon>Hexapoda</taxon>
        <taxon>Insecta</taxon>
        <taxon>Pterygota</taxon>
        <taxon>Neoptera</taxon>
        <taxon>Polyneoptera</taxon>
        <taxon>Dictyoptera</taxon>
        <taxon>Blattodea</taxon>
        <taxon>Blattoidea</taxon>
        <taxon>Termitoidae</taxon>
        <taxon>Rhinotermitidae</taxon>
        <taxon>Coptotermes</taxon>
    </lineage>
</organism>
<evidence type="ECO:0000256" key="7">
    <source>
        <dbReference type="ARBA" id="ARBA00022694"/>
    </source>
</evidence>
<dbReference type="PANTHER" id="PTHR11933">
    <property type="entry name" value="TRNA 5-METHYLAMINOMETHYL-2-THIOURIDYLATE -METHYLTRANSFERASE"/>
    <property type="match status" value="1"/>
</dbReference>
<feature type="domain" description="tRNA-specific 2-thiouridylase MnmA-like central" evidence="14">
    <location>
        <begin position="216"/>
        <end position="277"/>
    </location>
</feature>
<accession>A0A6L2PN01</accession>
<evidence type="ECO:0000256" key="6">
    <source>
        <dbReference type="ARBA" id="ARBA00022679"/>
    </source>
</evidence>
<evidence type="ECO:0000256" key="1">
    <source>
        <dbReference type="ARBA" id="ARBA00003986"/>
    </source>
</evidence>
<evidence type="ECO:0000256" key="9">
    <source>
        <dbReference type="ARBA" id="ARBA00022840"/>
    </source>
</evidence>
<proteinExistence type="inferred from homology"/>
<evidence type="ECO:0000256" key="5">
    <source>
        <dbReference type="ARBA" id="ARBA00022555"/>
    </source>
</evidence>
<protein>
    <recommendedName>
        <fullName evidence="4">tRNA-5-taurinomethyluridine 2-sulfurtransferase</fullName>
        <ecNumber evidence="4">2.8.1.14</ecNumber>
    </recommendedName>
</protein>
<dbReference type="GO" id="GO:0000049">
    <property type="term" value="F:tRNA binding"/>
    <property type="evidence" value="ECO:0007669"/>
    <property type="project" value="UniProtKB-KW"/>
</dbReference>
<dbReference type="Pfam" id="PF20259">
    <property type="entry name" value="tRNA_Me_trans_M"/>
    <property type="match status" value="1"/>
</dbReference>